<feature type="chain" id="PRO_5047124039" description="Peptidase C1A papain C-terminal domain-containing protein" evidence="4">
    <location>
        <begin position="20"/>
        <end position="373"/>
    </location>
</feature>
<feature type="domain" description="Peptidase C1A papain C-terminal" evidence="5">
    <location>
        <begin position="144"/>
        <end position="344"/>
    </location>
</feature>
<evidence type="ECO:0000313" key="6">
    <source>
        <dbReference type="EMBL" id="CAK0817422.1"/>
    </source>
</evidence>
<dbReference type="Pfam" id="PF00112">
    <property type="entry name" value="Peptidase_C1"/>
    <property type="match status" value="1"/>
</dbReference>
<dbReference type="SMART" id="SM00645">
    <property type="entry name" value="Pept_C1"/>
    <property type="match status" value="1"/>
</dbReference>
<evidence type="ECO:0000259" key="5">
    <source>
        <dbReference type="SMART" id="SM00645"/>
    </source>
</evidence>
<accession>A0ABN9REI1</accession>
<evidence type="ECO:0000256" key="1">
    <source>
        <dbReference type="ARBA" id="ARBA00008455"/>
    </source>
</evidence>
<dbReference type="SUPFAM" id="SSF54001">
    <property type="entry name" value="Cysteine proteinases"/>
    <property type="match status" value="1"/>
</dbReference>
<comment type="caution">
    <text evidence="6">The sequence shown here is derived from an EMBL/GenBank/DDBJ whole genome shotgun (WGS) entry which is preliminary data.</text>
</comment>
<name>A0ABN9REI1_9DINO</name>
<protein>
    <recommendedName>
        <fullName evidence="5">Peptidase C1A papain C-terminal domain-containing protein</fullName>
    </recommendedName>
</protein>
<dbReference type="InterPro" id="IPR013128">
    <property type="entry name" value="Peptidase_C1A"/>
</dbReference>
<proteinExistence type="inferred from homology"/>
<dbReference type="Gene3D" id="3.90.70.10">
    <property type="entry name" value="Cysteine proteinases"/>
    <property type="match status" value="1"/>
</dbReference>
<dbReference type="InterPro" id="IPR000668">
    <property type="entry name" value="Peptidase_C1A_C"/>
</dbReference>
<dbReference type="Proteomes" id="UP001189429">
    <property type="component" value="Unassembled WGS sequence"/>
</dbReference>
<comment type="similarity">
    <text evidence="1">Belongs to the peptidase C1 family.</text>
</comment>
<evidence type="ECO:0000313" key="7">
    <source>
        <dbReference type="Proteomes" id="UP001189429"/>
    </source>
</evidence>
<keyword evidence="2" id="KW-0865">Zymogen</keyword>
<dbReference type="PROSITE" id="PS00139">
    <property type="entry name" value="THIOL_PROTEASE_CYS"/>
    <property type="match status" value="1"/>
</dbReference>
<feature type="signal peptide" evidence="4">
    <location>
        <begin position="1"/>
        <end position="19"/>
    </location>
</feature>
<sequence length="373" mass="40082">MMALRILLAAASLQAPAAALHVSRGHGSALDRGFYVAHTETVKATTFVDFVRKYDRAYSAGTEEWALREKAFNESKRAALAFLDAPMRSWVVGITQFSDFTHEERMAVLGWKGSYRSPSSKDLQDTPSASWREWSHPKEFSVVTPGFGSLGATIRNQGGCGSCWAHAATSVLEAHMEANASIMKYLRKRLDSTGKTSSDESLSVKAVTHCTANPRNCGGNGGCSGATTELAFDMIQESGIPLDVEQEWSGDDHAVMCRESAQHETLVSITGYEVLPSNKLHPLIQALYESGGPIGVSVDATTWFGYHGGGAGGSCRTWGARTPRADSRSTTRSCSSATRCPRGLTTAALIQGTGTSRTRGDQVGARMGSSEWR</sequence>
<evidence type="ECO:0000256" key="3">
    <source>
        <dbReference type="SAM" id="MobiDB-lite"/>
    </source>
</evidence>
<evidence type="ECO:0000256" key="4">
    <source>
        <dbReference type="SAM" id="SignalP"/>
    </source>
</evidence>
<dbReference type="InterPro" id="IPR038765">
    <property type="entry name" value="Papain-like_cys_pep_sf"/>
</dbReference>
<dbReference type="InterPro" id="IPR000169">
    <property type="entry name" value="Pept_cys_AS"/>
</dbReference>
<keyword evidence="7" id="KW-1185">Reference proteome</keyword>
<organism evidence="6 7">
    <name type="scientific">Prorocentrum cordatum</name>
    <dbReference type="NCBI Taxonomy" id="2364126"/>
    <lineage>
        <taxon>Eukaryota</taxon>
        <taxon>Sar</taxon>
        <taxon>Alveolata</taxon>
        <taxon>Dinophyceae</taxon>
        <taxon>Prorocentrales</taxon>
        <taxon>Prorocentraceae</taxon>
        <taxon>Prorocentrum</taxon>
    </lineage>
</organism>
<gene>
    <name evidence="6" type="ORF">PCOR1329_LOCUS20055</name>
</gene>
<dbReference type="PANTHER" id="PTHR12411">
    <property type="entry name" value="CYSTEINE PROTEASE FAMILY C1-RELATED"/>
    <property type="match status" value="1"/>
</dbReference>
<reference evidence="6" key="1">
    <citation type="submission" date="2023-10" db="EMBL/GenBank/DDBJ databases">
        <authorList>
            <person name="Chen Y."/>
            <person name="Shah S."/>
            <person name="Dougan E. K."/>
            <person name="Thang M."/>
            <person name="Chan C."/>
        </authorList>
    </citation>
    <scope>NUCLEOTIDE SEQUENCE [LARGE SCALE GENOMIC DNA]</scope>
</reference>
<feature type="region of interest" description="Disordered" evidence="3">
    <location>
        <begin position="349"/>
        <end position="373"/>
    </location>
</feature>
<evidence type="ECO:0000256" key="2">
    <source>
        <dbReference type="ARBA" id="ARBA00023145"/>
    </source>
</evidence>
<keyword evidence="4" id="KW-0732">Signal</keyword>
<dbReference type="EMBL" id="CAUYUJ010006458">
    <property type="protein sequence ID" value="CAK0817422.1"/>
    <property type="molecule type" value="Genomic_DNA"/>
</dbReference>